<evidence type="ECO:0000313" key="3">
    <source>
        <dbReference type="Proteomes" id="UP000314294"/>
    </source>
</evidence>
<organism evidence="2 3">
    <name type="scientific">Liparis tanakae</name>
    <name type="common">Tanaka's snailfish</name>
    <dbReference type="NCBI Taxonomy" id="230148"/>
    <lineage>
        <taxon>Eukaryota</taxon>
        <taxon>Metazoa</taxon>
        <taxon>Chordata</taxon>
        <taxon>Craniata</taxon>
        <taxon>Vertebrata</taxon>
        <taxon>Euteleostomi</taxon>
        <taxon>Actinopterygii</taxon>
        <taxon>Neopterygii</taxon>
        <taxon>Teleostei</taxon>
        <taxon>Neoteleostei</taxon>
        <taxon>Acanthomorphata</taxon>
        <taxon>Eupercaria</taxon>
        <taxon>Perciformes</taxon>
        <taxon>Cottioidei</taxon>
        <taxon>Cottales</taxon>
        <taxon>Liparidae</taxon>
        <taxon>Liparis</taxon>
    </lineage>
</organism>
<comment type="caution">
    <text evidence="2">The sequence shown here is derived from an EMBL/GenBank/DDBJ whole genome shotgun (WGS) entry which is preliminary data.</text>
</comment>
<dbReference type="Proteomes" id="UP000314294">
    <property type="component" value="Unassembled WGS sequence"/>
</dbReference>
<accession>A0A4Z2JAV2</accession>
<sequence length="79" mass="8630">MSQSSEDEASASGVTAGGQQVRAEEPDPAPDREGPAVSGQILDRVLVLEEPEWTGAKPPWCQRSRRTGPDWTGTTYWFL</sequence>
<feature type="region of interest" description="Disordered" evidence="1">
    <location>
        <begin position="1"/>
        <end position="42"/>
    </location>
</feature>
<dbReference type="AlphaFoldDB" id="A0A4Z2JAV2"/>
<dbReference type="EMBL" id="SRLO01000011">
    <property type="protein sequence ID" value="TNN87349.1"/>
    <property type="molecule type" value="Genomic_DNA"/>
</dbReference>
<feature type="compositionally biased region" description="Basic and acidic residues" evidence="1">
    <location>
        <begin position="22"/>
        <end position="34"/>
    </location>
</feature>
<proteinExistence type="predicted"/>
<evidence type="ECO:0000256" key="1">
    <source>
        <dbReference type="SAM" id="MobiDB-lite"/>
    </source>
</evidence>
<name>A0A4Z2JAV2_9TELE</name>
<gene>
    <name evidence="2" type="ORF">EYF80_002550</name>
</gene>
<protein>
    <submittedName>
        <fullName evidence="2">Uncharacterized protein</fullName>
    </submittedName>
</protein>
<evidence type="ECO:0000313" key="2">
    <source>
        <dbReference type="EMBL" id="TNN87349.1"/>
    </source>
</evidence>
<reference evidence="2 3" key="1">
    <citation type="submission" date="2019-03" db="EMBL/GenBank/DDBJ databases">
        <title>First draft genome of Liparis tanakae, snailfish: a comprehensive survey of snailfish specific genes.</title>
        <authorList>
            <person name="Kim W."/>
            <person name="Song I."/>
            <person name="Jeong J.-H."/>
            <person name="Kim D."/>
            <person name="Kim S."/>
            <person name="Ryu S."/>
            <person name="Song J.Y."/>
            <person name="Lee S.K."/>
        </authorList>
    </citation>
    <scope>NUCLEOTIDE SEQUENCE [LARGE SCALE GENOMIC DNA]</scope>
    <source>
        <tissue evidence="2">Muscle</tissue>
    </source>
</reference>
<keyword evidence="3" id="KW-1185">Reference proteome</keyword>